<dbReference type="OrthoDB" id="9805628at2"/>
<protein>
    <submittedName>
        <fullName evidence="1">Aminotransferase class IV</fullName>
    </submittedName>
</protein>
<keyword evidence="2" id="KW-1185">Reference proteome</keyword>
<evidence type="ECO:0000313" key="1">
    <source>
        <dbReference type="EMBL" id="ADU64311.1"/>
    </source>
</evidence>
<keyword evidence="1" id="KW-0808">Transferase</keyword>
<dbReference type="InterPro" id="IPR036038">
    <property type="entry name" value="Aminotransferase-like"/>
</dbReference>
<dbReference type="AlphaFoldDB" id="E6VSG8"/>
<dbReference type="KEGG" id="das:Daes_3323"/>
<accession>E6VSG8</accession>
<reference evidence="2" key="1">
    <citation type="submission" date="2010-12" db="EMBL/GenBank/DDBJ databases">
        <title>Complete sequence of Desulfovibrio aespoeensis Aspo-2.</title>
        <authorList>
            <consortium name="US DOE Joint Genome Institute"/>
            <person name="Lucas S."/>
            <person name="Copeland A."/>
            <person name="Lapidus A."/>
            <person name="Cheng J.-F."/>
            <person name="Goodwin L."/>
            <person name="Pitluck S."/>
            <person name="Chertkov O."/>
            <person name="Misra M."/>
            <person name="Detter J.C."/>
            <person name="Han C."/>
            <person name="Tapia R."/>
            <person name="Land M."/>
            <person name="Hauser L."/>
            <person name="Kyrpides N."/>
            <person name="Ivanova N."/>
            <person name="Ovchinnikova G."/>
            <person name="Pedersen K."/>
            <person name="Jagevall S."/>
            <person name="Hazen T."/>
            <person name="Woyke T."/>
        </authorList>
    </citation>
    <scope>NUCLEOTIDE SEQUENCE [LARGE SCALE GENOMIC DNA]</scope>
    <source>
        <strain evidence="2">ATCC 700646 / DSM 10631 / Aspo-2</strain>
    </source>
</reference>
<reference evidence="1 2" key="2">
    <citation type="journal article" date="2014" name="Genome Announc.">
        <title>Complete Genome Sequence of the Subsurface, Mesophilic Sulfate-Reducing Bacterium Desulfovibrio aespoeensis Aspo-2.</title>
        <authorList>
            <person name="Pedersen K."/>
            <person name="Bengtsson A."/>
            <person name="Edlund J."/>
            <person name="Rabe L."/>
            <person name="Hazen T."/>
            <person name="Chakraborty R."/>
            <person name="Goodwin L."/>
            <person name="Shapiro N."/>
        </authorList>
    </citation>
    <scope>NUCLEOTIDE SEQUENCE [LARGE SCALE GENOMIC DNA]</scope>
    <source>
        <strain evidence="2">ATCC 700646 / DSM 10631 / Aspo-2</strain>
    </source>
</reference>
<dbReference type="InterPro" id="IPR001544">
    <property type="entry name" value="Aminotrans_IV"/>
</dbReference>
<dbReference type="eggNOG" id="COG0115">
    <property type="taxonomic scope" value="Bacteria"/>
</dbReference>
<sequence>MIHYRKGEFTHLGVTLDPAAPAFRYGAGFFETIYYNGRKPCHLELHLDRLLHSLRAYQAEYDSVDFEAVIRQVLNRNGLEGRPARINIFYPMETPAAHPVILAAPFEPKPYKAYRVCLCEDRHVSTLNAQKTTSYMFFHLALIRARARGFDDAALLDFDGNLLETTTGALLFRRDGKFHETDSPYRLASTSLKLAARVVEISPDTIPLDSLGDFEHAYILNSLIGMRPVATIGETGFVPDEDACREVTELILEDGL</sequence>
<dbReference type="Pfam" id="PF01063">
    <property type="entry name" value="Aminotran_4"/>
    <property type="match status" value="1"/>
</dbReference>
<dbReference type="InterPro" id="IPR043132">
    <property type="entry name" value="BCAT-like_C"/>
</dbReference>
<gene>
    <name evidence="1" type="ordered locus">Daes_3323</name>
</gene>
<evidence type="ECO:0000313" key="2">
    <source>
        <dbReference type="Proteomes" id="UP000002191"/>
    </source>
</evidence>
<proteinExistence type="predicted"/>
<dbReference type="STRING" id="643562.Daes_3323"/>
<keyword evidence="1" id="KW-0032">Aminotransferase</keyword>
<organism evidence="1 2">
    <name type="scientific">Pseudodesulfovibrio aespoeensis (strain ATCC 700646 / DSM 10631 / Aspo-2)</name>
    <name type="common">Desulfovibrio aespoeensis</name>
    <dbReference type="NCBI Taxonomy" id="643562"/>
    <lineage>
        <taxon>Bacteria</taxon>
        <taxon>Pseudomonadati</taxon>
        <taxon>Thermodesulfobacteriota</taxon>
        <taxon>Desulfovibrionia</taxon>
        <taxon>Desulfovibrionales</taxon>
        <taxon>Desulfovibrionaceae</taxon>
    </lineage>
</organism>
<dbReference type="SUPFAM" id="SSF56752">
    <property type="entry name" value="D-aminoacid aminotransferase-like PLP-dependent enzymes"/>
    <property type="match status" value="1"/>
</dbReference>
<name>E6VSG8_PSEA9</name>
<dbReference type="HOGENOM" id="CLU_1084721_0_0_7"/>
<dbReference type="InterPro" id="IPR043131">
    <property type="entry name" value="BCAT-like_N"/>
</dbReference>
<dbReference type="Proteomes" id="UP000002191">
    <property type="component" value="Chromosome"/>
</dbReference>
<dbReference type="EMBL" id="CP002431">
    <property type="protein sequence ID" value="ADU64311.1"/>
    <property type="molecule type" value="Genomic_DNA"/>
</dbReference>
<dbReference type="Gene3D" id="3.20.10.10">
    <property type="entry name" value="D-amino Acid Aminotransferase, subunit A, domain 2"/>
    <property type="match status" value="1"/>
</dbReference>
<dbReference type="GO" id="GO:0008483">
    <property type="term" value="F:transaminase activity"/>
    <property type="evidence" value="ECO:0007669"/>
    <property type="project" value="UniProtKB-KW"/>
</dbReference>
<dbReference type="RefSeq" id="WP_013516205.1">
    <property type="nucleotide sequence ID" value="NC_014844.1"/>
</dbReference>
<dbReference type="Gene3D" id="3.30.470.10">
    <property type="match status" value="1"/>
</dbReference>